<proteinExistence type="predicted"/>
<evidence type="ECO:0000313" key="10">
    <source>
        <dbReference type="EMBL" id="NIZ60606.1"/>
    </source>
</evidence>
<keyword evidence="3" id="KW-0547">Nucleotide-binding</keyword>
<dbReference type="SMART" id="SM00382">
    <property type="entry name" value="AAA"/>
    <property type="match status" value="1"/>
</dbReference>
<dbReference type="SUPFAM" id="SSF90123">
    <property type="entry name" value="ABC transporter transmembrane region"/>
    <property type="match status" value="1"/>
</dbReference>
<dbReference type="Pfam" id="PF00664">
    <property type="entry name" value="ABC_membrane"/>
    <property type="match status" value="1"/>
</dbReference>
<dbReference type="PROSITE" id="PS50893">
    <property type="entry name" value="ABC_TRANSPORTER_2"/>
    <property type="match status" value="1"/>
</dbReference>
<dbReference type="RefSeq" id="WP_167683174.1">
    <property type="nucleotide sequence ID" value="NZ_QHLQ01000004.1"/>
</dbReference>
<evidence type="ECO:0000256" key="4">
    <source>
        <dbReference type="ARBA" id="ARBA00022840"/>
    </source>
</evidence>
<evidence type="ECO:0000256" key="6">
    <source>
        <dbReference type="ARBA" id="ARBA00023136"/>
    </source>
</evidence>
<feature type="domain" description="ABC transmembrane type-1" evidence="9">
    <location>
        <begin position="37"/>
        <end position="325"/>
    </location>
</feature>
<comment type="caution">
    <text evidence="10">The sequence shown here is derived from an EMBL/GenBank/DDBJ whole genome shotgun (WGS) entry which is preliminary data.</text>
</comment>
<dbReference type="InterPro" id="IPR017871">
    <property type="entry name" value="ABC_transporter-like_CS"/>
</dbReference>
<dbReference type="SUPFAM" id="SSF52540">
    <property type="entry name" value="P-loop containing nucleoside triphosphate hydrolases"/>
    <property type="match status" value="1"/>
</dbReference>
<dbReference type="Proteomes" id="UP001429564">
    <property type="component" value="Unassembled WGS sequence"/>
</dbReference>
<keyword evidence="4 10" id="KW-0067">ATP-binding</keyword>
<keyword evidence="11" id="KW-1185">Reference proteome</keyword>
<organism evidence="10 11">
    <name type="scientific">Parasedimentitalea denitrificans</name>
    <dbReference type="NCBI Taxonomy" id="2211118"/>
    <lineage>
        <taxon>Bacteria</taxon>
        <taxon>Pseudomonadati</taxon>
        <taxon>Pseudomonadota</taxon>
        <taxon>Alphaproteobacteria</taxon>
        <taxon>Rhodobacterales</taxon>
        <taxon>Paracoccaceae</taxon>
        <taxon>Parasedimentitalea</taxon>
    </lineage>
</organism>
<evidence type="ECO:0000313" key="11">
    <source>
        <dbReference type="Proteomes" id="UP001429564"/>
    </source>
</evidence>
<dbReference type="PANTHER" id="PTHR43394:SF1">
    <property type="entry name" value="ATP-BINDING CASSETTE SUB-FAMILY B MEMBER 10, MITOCHONDRIAL"/>
    <property type="match status" value="1"/>
</dbReference>
<dbReference type="Gene3D" id="3.40.50.300">
    <property type="entry name" value="P-loop containing nucleotide triphosphate hydrolases"/>
    <property type="match status" value="1"/>
</dbReference>
<gene>
    <name evidence="10" type="ORF">DL239_06410</name>
</gene>
<keyword evidence="5 7" id="KW-1133">Transmembrane helix</keyword>
<evidence type="ECO:0000259" key="8">
    <source>
        <dbReference type="PROSITE" id="PS50893"/>
    </source>
</evidence>
<keyword evidence="2 7" id="KW-0812">Transmembrane</keyword>
<dbReference type="InterPro" id="IPR011527">
    <property type="entry name" value="ABC1_TM_dom"/>
</dbReference>
<reference evidence="10 11" key="1">
    <citation type="submission" date="2018-05" db="EMBL/GenBank/DDBJ databases">
        <authorList>
            <person name="Zhang Y.-J."/>
        </authorList>
    </citation>
    <scope>NUCLEOTIDE SEQUENCE [LARGE SCALE GENOMIC DNA]</scope>
    <source>
        <strain evidence="10 11">CY04</strain>
    </source>
</reference>
<feature type="transmembrane region" description="Helical" evidence="7">
    <location>
        <begin position="184"/>
        <end position="201"/>
    </location>
</feature>
<evidence type="ECO:0000256" key="2">
    <source>
        <dbReference type="ARBA" id="ARBA00022692"/>
    </source>
</evidence>
<sequence>MNIGNWIDAFRPAVGPPPQTLWAFLRWCLTGAWPMLLLAALFSALAGGMEAGTAYILGLVIDTAVSSGPQAFFSAQNVVMIASAIGFFLVIRPVLFSLSAVSNSIIVQPNVNPMVLSRLNRWTLGQSVSFFDDDFAGRIAQKQMQTSSAVTSVASEVINVVAFALASMIGAMALLGAIDLRVTAIFLVWLIGYFAMISWFLPRVRIRAGTRAGAKAMVTGQVVDSITNIKTVKLFAHSDHEEKTAQDAMADFRTKALSFGYLAAGFRFGLMTLAGLLPVLLIGSTLLLWQTGQATEGNIVAAGAVSIRIAQMTGWVSFTLMGIYSNIGEIENGMKTLTVRNRVEDVPEAVDLSVPNGEIIFEETGFAYGRNVGGIDGISLTIQPGEKLGIVGASGAGKSTLVSLLMRLYEGESGRILIDGQDIAKVTQDSLRRQIGMVTQETAMFNRSARDNILYGRPDATEEELIAAARQAEADDFIGTLQDGRGRQGYDAHLGERGVKLSGGQRQRIALARAILKDAPILVLDEATSALDSEVEAAIQSALHRVMEGKTVLAIAHRLSTLSEMDRIIVMEQGQIAEIGSHEQLLAQGGLYAQFWARQSGGFIRTERESEAAE</sequence>
<dbReference type="InterPro" id="IPR039421">
    <property type="entry name" value="Type_1_exporter"/>
</dbReference>
<accession>A0ABX0W5B4</accession>
<evidence type="ECO:0000256" key="7">
    <source>
        <dbReference type="SAM" id="Phobius"/>
    </source>
</evidence>
<evidence type="ECO:0000256" key="3">
    <source>
        <dbReference type="ARBA" id="ARBA00022741"/>
    </source>
</evidence>
<dbReference type="InterPro" id="IPR027417">
    <property type="entry name" value="P-loop_NTPase"/>
</dbReference>
<comment type="subcellular location">
    <subcellularLocation>
        <location evidence="1">Cell membrane</location>
        <topology evidence="1">Multi-pass membrane protein</topology>
    </subcellularLocation>
</comment>
<feature type="domain" description="ABC transporter" evidence="8">
    <location>
        <begin position="359"/>
        <end position="598"/>
    </location>
</feature>
<feature type="transmembrane region" description="Helical" evidence="7">
    <location>
        <begin position="78"/>
        <end position="98"/>
    </location>
</feature>
<keyword evidence="6 7" id="KW-0472">Membrane</keyword>
<dbReference type="PROSITE" id="PS50929">
    <property type="entry name" value="ABC_TM1F"/>
    <property type="match status" value="1"/>
</dbReference>
<dbReference type="PROSITE" id="PS00211">
    <property type="entry name" value="ABC_TRANSPORTER_1"/>
    <property type="match status" value="1"/>
</dbReference>
<evidence type="ECO:0000256" key="1">
    <source>
        <dbReference type="ARBA" id="ARBA00004651"/>
    </source>
</evidence>
<feature type="transmembrane region" description="Helical" evidence="7">
    <location>
        <begin position="157"/>
        <end position="178"/>
    </location>
</feature>
<dbReference type="Gene3D" id="1.20.1560.10">
    <property type="entry name" value="ABC transporter type 1, transmembrane domain"/>
    <property type="match status" value="1"/>
</dbReference>
<dbReference type="EMBL" id="QHLQ01000004">
    <property type="protein sequence ID" value="NIZ60606.1"/>
    <property type="molecule type" value="Genomic_DNA"/>
</dbReference>
<dbReference type="PANTHER" id="PTHR43394">
    <property type="entry name" value="ATP-DEPENDENT PERMEASE MDL1, MITOCHONDRIAL"/>
    <property type="match status" value="1"/>
</dbReference>
<evidence type="ECO:0000256" key="5">
    <source>
        <dbReference type="ARBA" id="ARBA00022989"/>
    </source>
</evidence>
<evidence type="ECO:0000259" key="9">
    <source>
        <dbReference type="PROSITE" id="PS50929"/>
    </source>
</evidence>
<dbReference type="InterPro" id="IPR003593">
    <property type="entry name" value="AAA+_ATPase"/>
</dbReference>
<dbReference type="InterPro" id="IPR036640">
    <property type="entry name" value="ABC1_TM_sf"/>
</dbReference>
<dbReference type="Pfam" id="PF00005">
    <property type="entry name" value="ABC_tran"/>
    <property type="match status" value="1"/>
</dbReference>
<dbReference type="InterPro" id="IPR003439">
    <property type="entry name" value="ABC_transporter-like_ATP-bd"/>
</dbReference>
<feature type="transmembrane region" description="Helical" evidence="7">
    <location>
        <begin position="259"/>
        <end position="289"/>
    </location>
</feature>
<name>A0ABX0W5B4_9RHOB</name>
<protein>
    <submittedName>
        <fullName evidence="10">Multidrug ABC transporter ATP-binding protein</fullName>
    </submittedName>
</protein>
<dbReference type="GO" id="GO:0005524">
    <property type="term" value="F:ATP binding"/>
    <property type="evidence" value="ECO:0007669"/>
    <property type="project" value="UniProtKB-KW"/>
</dbReference>